<proteinExistence type="predicted"/>
<organism evidence="1">
    <name type="scientific">Timema shepardi</name>
    <name type="common">Walking stick</name>
    <dbReference type="NCBI Taxonomy" id="629360"/>
    <lineage>
        <taxon>Eukaryota</taxon>
        <taxon>Metazoa</taxon>
        <taxon>Ecdysozoa</taxon>
        <taxon>Arthropoda</taxon>
        <taxon>Hexapoda</taxon>
        <taxon>Insecta</taxon>
        <taxon>Pterygota</taxon>
        <taxon>Neoptera</taxon>
        <taxon>Polyneoptera</taxon>
        <taxon>Phasmatodea</taxon>
        <taxon>Timematodea</taxon>
        <taxon>Timematoidea</taxon>
        <taxon>Timematidae</taxon>
        <taxon>Timema</taxon>
    </lineage>
</organism>
<dbReference type="EMBL" id="OC001237">
    <property type="protein sequence ID" value="CAD7259458.1"/>
    <property type="molecule type" value="Genomic_DNA"/>
</dbReference>
<reference evidence="1" key="1">
    <citation type="submission" date="2020-11" db="EMBL/GenBank/DDBJ databases">
        <authorList>
            <person name="Tran Van P."/>
        </authorList>
    </citation>
    <scope>NUCLEOTIDE SEQUENCE</scope>
</reference>
<name>A0A7R9AS60_TIMSH</name>
<accession>A0A7R9AS60</accession>
<gene>
    <name evidence="1" type="ORF">TSIB3V08_LOCUS3663</name>
</gene>
<protein>
    <submittedName>
        <fullName evidence="1">Uncharacterized protein</fullName>
    </submittedName>
</protein>
<dbReference type="AlphaFoldDB" id="A0A7R9AS60"/>
<sequence>MKKMIEKRNQKNQIMMMRPVMQKKHKKNRLKSQTKILMNNQHRLDKKRETAPQAVSTREEPTTDGTIYCWLSTSAPTARPGYVMPGGGKKAVFPTMALHDHEKNRVTANEQDRIKKFHQSRGRKYALHLVHSKRLPSSGQHDIQFHQSRAVKSSVEASGSRLVTSNIPPSFLPALRLMGLCHLTTCITRQAILLVECCSRSIGNQQYFQSPDVLKEVLLPSVRGQLRKYPLAGVSDWGRQDLRYPNFSSQPARQLAKIDAKCKQYDGLPWFASLYVFRPTSVASEEGREQKTKQKNFYSSMEFVRTMSTDDKIKK</sequence>
<evidence type="ECO:0000313" key="1">
    <source>
        <dbReference type="EMBL" id="CAD7259458.1"/>
    </source>
</evidence>